<dbReference type="InterPro" id="IPR005225">
    <property type="entry name" value="Small_GTP-bd"/>
</dbReference>
<keyword evidence="4" id="KW-1185">Reference proteome</keyword>
<dbReference type="CDD" id="cd00157">
    <property type="entry name" value="Rho"/>
    <property type="match status" value="1"/>
</dbReference>
<dbReference type="SMART" id="SM00175">
    <property type="entry name" value="RAB"/>
    <property type="match status" value="1"/>
</dbReference>
<dbReference type="Pfam" id="PF00071">
    <property type="entry name" value="Ras"/>
    <property type="match status" value="2"/>
</dbReference>
<dbReference type="GO" id="GO:0035006">
    <property type="term" value="P:melanization defense response"/>
    <property type="evidence" value="ECO:0007669"/>
    <property type="project" value="UniProtKB-ARBA"/>
</dbReference>
<dbReference type="GO" id="GO:0003924">
    <property type="term" value="F:GTPase activity"/>
    <property type="evidence" value="ECO:0007669"/>
    <property type="project" value="InterPro"/>
</dbReference>
<evidence type="ECO:0000313" key="3">
    <source>
        <dbReference type="EMBL" id="CAD7648391.1"/>
    </source>
</evidence>
<dbReference type="PRINTS" id="PR00449">
    <property type="entry name" value="RASTRNSFRMNG"/>
</dbReference>
<sequence length="138" mass="15319">MKGCLALWDTAGQEDYERIRPLSYPDTDVVLICFSVDSRISFANTKLKWEPEINTYLPSVPIVLVGNKSDLISEKTPEINTYLPSVPIVLVGNKSDLISEKTVTTDEGWKMADTINAVAYLECSAKNLFGVKKVFDVA</sequence>
<dbReference type="EMBL" id="OC917966">
    <property type="protein sequence ID" value="CAD7648391.1"/>
    <property type="molecule type" value="Genomic_DNA"/>
</dbReference>
<keyword evidence="1" id="KW-0547">Nucleotide-binding</keyword>
<dbReference type="GO" id="GO:0003006">
    <property type="term" value="P:developmental process involved in reproduction"/>
    <property type="evidence" value="ECO:0007669"/>
    <property type="project" value="UniProtKB-ARBA"/>
</dbReference>
<feature type="non-terminal residue" evidence="3">
    <location>
        <position position="1"/>
    </location>
</feature>
<dbReference type="GO" id="GO:0007264">
    <property type="term" value="P:small GTPase-mediated signal transduction"/>
    <property type="evidence" value="ECO:0007669"/>
    <property type="project" value="InterPro"/>
</dbReference>
<dbReference type="Proteomes" id="UP000728032">
    <property type="component" value="Unassembled WGS sequence"/>
</dbReference>
<dbReference type="NCBIfam" id="TIGR00231">
    <property type="entry name" value="small_GTP"/>
    <property type="match status" value="1"/>
</dbReference>
<dbReference type="InterPro" id="IPR001806">
    <property type="entry name" value="Small_GTPase"/>
</dbReference>
<dbReference type="GO" id="GO:0035099">
    <property type="term" value="P:hemocyte migration"/>
    <property type="evidence" value="ECO:0007669"/>
    <property type="project" value="UniProtKB-ARBA"/>
</dbReference>
<dbReference type="PROSITE" id="PS51421">
    <property type="entry name" value="RAS"/>
    <property type="match status" value="1"/>
</dbReference>
<dbReference type="SMART" id="SM00174">
    <property type="entry name" value="RHO"/>
    <property type="match status" value="1"/>
</dbReference>
<name>A0A7R9QJJ6_9ACAR</name>
<keyword evidence="2" id="KW-0342">GTP-binding</keyword>
<dbReference type="GO" id="GO:0001667">
    <property type="term" value="P:ameboidal-type cell migration"/>
    <property type="evidence" value="ECO:0007669"/>
    <property type="project" value="UniProtKB-ARBA"/>
</dbReference>
<dbReference type="PROSITE" id="PS51420">
    <property type="entry name" value="RHO"/>
    <property type="match status" value="1"/>
</dbReference>
<dbReference type="InterPro" id="IPR027417">
    <property type="entry name" value="P-loop_NTPase"/>
</dbReference>
<evidence type="ECO:0000256" key="2">
    <source>
        <dbReference type="ARBA" id="ARBA00023134"/>
    </source>
</evidence>
<dbReference type="SMART" id="SM00173">
    <property type="entry name" value="RAS"/>
    <property type="match status" value="1"/>
</dbReference>
<dbReference type="GO" id="GO:0022412">
    <property type="term" value="P:cellular process involved in reproduction in multicellular organism"/>
    <property type="evidence" value="ECO:0007669"/>
    <property type="project" value="UniProtKB-ARBA"/>
</dbReference>
<dbReference type="PROSITE" id="PS51419">
    <property type="entry name" value="RAB"/>
    <property type="match status" value="1"/>
</dbReference>
<dbReference type="SUPFAM" id="SSF52540">
    <property type="entry name" value="P-loop containing nucleoside triphosphate hydrolases"/>
    <property type="match status" value="2"/>
</dbReference>
<dbReference type="EMBL" id="CAJPVJ010003141">
    <property type="protein sequence ID" value="CAG2167219.1"/>
    <property type="molecule type" value="Genomic_DNA"/>
</dbReference>
<dbReference type="PANTHER" id="PTHR24072">
    <property type="entry name" value="RHO FAMILY GTPASE"/>
    <property type="match status" value="1"/>
</dbReference>
<proteinExistence type="predicted"/>
<accession>A0A7R9QJJ6</accession>
<dbReference type="OrthoDB" id="8830751at2759"/>
<organism evidence="3">
    <name type="scientific">Oppiella nova</name>
    <dbReference type="NCBI Taxonomy" id="334625"/>
    <lineage>
        <taxon>Eukaryota</taxon>
        <taxon>Metazoa</taxon>
        <taxon>Ecdysozoa</taxon>
        <taxon>Arthropoda</taxon>
        <taxon>Chelicerata</taxon>
        <taxon>Arachnida</taxon>
        <taxon>Acari</taxon>
        <taxon>Acariformes</taxon>
        <taxon>Sarcoptiformes</taxon>
        <taxon>Oribatida</taxon>
        <taxon>Brachypylina</taxon>
        <taxon>Oppioidea</taxon>
        <taxon>Oppiidae</taxon>
        <taxon>Oppiella</taxon>
    </lineage>
</organism>
<dbReference type="GO" id="GO:0005525">
    <property type="term" value="F:GTP binding"/>
    <property type="evidence" value="ECO:0007669"/>
    <property type="project" value="UniProtKB-KW"/>
</dbReference>
<evidence type="ECO:0000313" key="4">
    <source>
        <dbReference type="Proteomes" id="UP000728032"/>
    </source>
</evidence>
<dbReference type="AlphaFoldDB" id="A0A7R9QJJ6"/>
<gene>
    <name evidence="3" type="ORF">ONB1V03_LOCUS6731</name>
</gene>
<reference evidence="3" key="1">
    <citation type="submission" date="2020-11" db="EMBL/GenBank/DDBJ databases">
        <authorList>
            <person name="Tran Van P."/>
        </authorList>
    </citation>
    <scope>NUCLEOTIDE SEQUENCE</scope>
</reference>
<dbReference type="InterPro" id="IPR003578">
    <property type="entry name" value="Small_GTPase_Rho"/>
</dbReference>
<evidence type="ECO:0000256" key="1">
    <source>
        <dbReference type="ARBA" id="ARBA00022741"/>
    </source>
</evidence>
<dbReference type="Gene3D" id="3.40.50.300">
    <property type="entry name" value="P-loop containing nucleotide triphosphate hydrolases"/>
    <property type="match status" value="2"/>
</dbReference>
<protein>
    <submittedName>
        <fullName evidence="3">Uncharacterized protein</fullName>
    </submittedName>
</protein>